<dbReference type="STRING" id="3818.A0A444X7M0"/>
<dbReference type="SUPFAM" id="SSF109905">
    <property type="entry name" value="Surp module (SWAP domain)"/>
    <property type="match status" value="1"/>
</dbReference>
<feature type="region of interest" description="Disordered" evidence="3">
    <location>
        <begin position="233"/>
        <end position="267"/>
    </location>
</feature>
<dbReference type="InterPro" id="IPR000571">
    <property type="entry name" value="Znf_CCCH"/>
</dbReference>
<feature type="compositionally biased region" description="Low complexity" evidence="3">
    <location>
        <begin position="907"/>
        <end position="929"/>
    </location>
</feature>
<feature type="region of interest" description="Disordered" evidence="3">
    <location>
        <begin position="902"/>
        <end position="929"/>
    </location>
</feature>
<name>A0A444X7M0_ARAHY</name>
<keyword evidence="1" id="KW-0507">mRNA processing</keyword>
<dbReference type="InterPro" id="IPR052650">
    <property type="entry name" value="Zinc_finger_CCCH"/>
</dbReference>
<feature type="compositionally biased region" description="Basic residues" evidence="3">
    <location>
        <begin position="659"/>
        <end position="674"/>
    </location>
</feature>
<evidence type="ECO:0000313" key="7">
    <source>
        <dbReference type="Proteomes" id="UP000289738"/>
    </source>
</evidence>
<gene>
    <name evidence="6" type="ORF">Ahy_B10g105236</name>
</gene>
<evidence type="ECO:0000256" key="2">
    <source>
        <dbReference type="PROSITE-ProRule" id="PRU00723"/>
    </source>
</evidence>
<dbReference type="SMR" id="A0A444X7M0"/>
<feature type="region of interest" description="Disordered" evidence="3">
    <location>
        <begin position="606"/>
        <end position="732"/>
    </location>
</feature>
<dbReference type="OrthoDB" id="21470at2759"/>
<feature type="compositionally biased region" description="Basic residues" evidence="3">
    <location>
        <begin position="681"/>
        <end position="714"/>
    </location>
</feature>
<dbReference type="PROSITE" id="PS50128">
    <property type="entry name" value="SURP"/>
    <property type="match status" value="1"/>
</dbReference>
<dbReference type="Gramene" id="arahy.Tifrunner.gnm2.ann2.Ah20g410300.1">
    <property type="protein sequence ID" value="arahy.Tifrunner.gnm2.ann2.Ah20g410300.1-CDS"/>
    <property type="gene ID" value="arahy.Tifrunner.gnm2.ann2.Ah20g410300"/>
</dbReference>
<evidence type="ECO:0000256" key="3">
    <source>
        <dbReference type="SAM" id="MobiDB-lite"/>
    </source>
</evidence>
<feature type="compositionally biased region" description="Polar residues" evidence="3">
    <location>
        <begin position="1287"/>
        <end position="1301"/>
    </location>
</feature>
<feature type="compositionally biased region" description="Basic and acidic residues" evidence="3">
    <location>
        <begin position="621"/>
        <end position="646"/>
    </location>
</feature>
<feature type="region of interest" description="Disordered" evidence="3">
    <location>
        <begin position="1355"/>
        <end position="1376"/>
    </location>
</feature>
<keyword evidence="7" id="KW-1185">Reference proteome</keyword>
<dbReference type="PANTHER" id="PTHR36886:SF7">
    <property type="entry name" value="EXPRESSED PROTEIN"/>
    <property type="match status" value="1"/>
</dbReference>
<feature type="region of interest" description="Disordered" evidence="3">
    <location>
        <begin position="1286"/>
        <end position="1340"/>
    </location>
</feature>
<reference evidence="6 7" key="1">
    <citation type="submission" date="2019-01" db="EMBL/GenBank/DDBJ databases">
        <title>Sequencing of cultivated peanut Arachis hypogaea provides insights into genome evolution and oil improvement.</title>
        <authorList>
            <person name="Chen X."/>
        </authorList>
    </citation>
    <scope>NUCLEOTIDE SEQUENCE [LARGE SCALE GENOMIC DNA]</scope>
    <source>
        <strain evidence="7">cv. Fuhuasheng</strain>
        <tissue evidence="6">Leaves</tissue>
    </source>
</reference>
<feature type="compositionally biased region" description="Pro residues" evidence="3">
    <location>
        <begin position="174"/>
        <end position="191"/>
    </location>
</feature>
<dbReference type="Gene3D" id="1.10.10.790">
    <property type="entry name" value="Surp module"/>
    <property type="match status" value="1"/>
</dbReference>
<evidence type="ECO:0000259" key="5">
    <source>
        <dbReference type="PROSITE" id="PS50128"/>
    </source>
</evidence>
<feature type="compositionally biased region" description="Polar residues" evidence="3">
    <location>
        <begin position="1142"/>
        <end position="1152"/>
    </location>
</feature>
<evidence type="ECO:0000313" key="6">
    <source>
        <dbReference type="EMBL" id="RYQ85661.1"/>
    </source>
</evidence>
<comment type="caution">
    <text evidence="6">The sequence shown here is derived from an EMBL/GenBank/DDBJ whole genome shotgun (WGS) entry which is preliminary data.</text>
</comment>
<evidence type="ECO:0000256" key="1">
    <source>
        <dbReference type="ARBA" id="ARBA00022664"/>
    </source>
</evidence>
<feature type="region of interest" description="Disordered" evidence="3">
    <location>
        <begin position="1079"/>
        <end position="1113"/>
    </location>
</feature>
<feature type="compositionally biased region" description="Basic and acidic residues" evidence="3">
    <location>
        <begin position="544"/>
        <end position="556"/>
    </location>
</feature>
<dbReference type="PROSITE" id="PS50103">
    <property type="entry name" value="ZF_C3H1"/>
    <property type="match status" value="1"/>
</dbReference>
<feature type="compositionally biased region" description="Polar residues" evidence="3">
    <location>
        <begin position="1098"/>
        <end position="1113"/>
    </location>
</feature>
<feature type="domain" description="SURP motif" evidence="5">
    <location>
        <begin position="271"/>
        <end position="318"/>
    </location>
</feature>
<feature type="region of interest" description="Disordered" evidence="3">
    <location>
        <begin position="774"/>
        <end position="823"/>
    </location>
</feature>
<organism evidence="6 7">
    <name type="scientific">Arachis hypogaea</name>
    <name type="common">Peanut</name>
    <dbReference type="NCBI Taxonomy" id="3818"/>
    <lineage>
        <taxon>Eukaryota</taxon>
        <taxon>Viridiplantae</taxon>
        <taxon>Streptophyta</taxon>
        <taxon>Embryophyta</taxon>
        <taxon>Tracheophyta</taxon>
        <taxon>Spermatophyta</taxon>
        <taxon>Magnoliopsida</taxon>
        <taxon>eudicotyledons</taxon>
        <taxon>Gunneridae</taxon>
        <taxon>Pentapetalae</taxon>
        <taxon>rosids</taxon>
        <taxon>fabids</taxon>
        <taxon>Fabales</taxon>
        <taxon>Fabaceae</taxon>
        <taxon>Papilionoideae</taxon>
        <taxon>50 kb inversion clade</taxon>
        <taxon>dalbergioids sensu lato</taxon>
        <taxon>Dalbergieae</taxon>
        <taxon>Pterocarpus clade</taxon>
        <taxon>Arachis</taxon>
    </lineage>
</organism>
<feature type="region of interest" description="Disordered" evidence="3">
    <location>
        <begin position="521"/>
        <end position="570"/>
    </location>
</feature>
<feature type="compositionally biased region" description="Low complexity" evidence="3">
    <location>
        <begin position="1"/>
        <end position="10"/>
    </location>
</feature>
<protein>
    <recommendedName>
        <fullName evidence="8">C3H1-type domain-containing protein</fullName>
    </recommendedName>
</protein>
<dbReference type="EMBL" id="SDMP01000020">
    <property type="protein sequence ID" value="RYQ85661.1"/>
    <property type="molecule type" value="Genomic_DNA"/>
</dbReference>
<evidence type="ECO:0008006" key="8">
    <source>
        <dbReference type="Google" id="ProtNLM"/>
    </source>
</evidence>
<dbReference type="GO" id="GO:0006397">
    <property type="term" value="P:mRNA processing"/>
    <property type="evidence" value="ECO:0007669"/>
    <property type="project" value="UniProtKB-KW"/>
</dbReference>
<accession>A0A444X7M0</accession>
<keyword evidence="2" id="KW-0862">Zinc</keyword>
<dbReference type="Pfam" id="PF01805">
    <property type="entry name" value="Surp"/>
    <property type="match status" value="1"/>
</dbReference>
<proteinExistence type="predicted"/>
<feature type="region of interest" description="Disordered" evidence="3">
    <location>
        <begin position="1051"/>
        <end position="1070"/>
    </location>
</feature>
<sequence>MYHQVSHGPSLGQGGSHPPPPPPPNAYQQQQPPHHHHHNRNPPPPPPQFQQGGPIPVPQGHHMYLHGHGPPNAPSTSSVNLPFQAPPGMVQSAGQYGNSMAAQTFTSVGQNLGAQSHHILPSPPPVPPSRALPPPPPLPASSQGEILCKPPFGLPPPPPAGYVGNYQVPPVAPPLPPLPSSPPPILPPAPPMTSTSGEVSGTELKAVDSVEKGVASYPSGIAPICNYDPNGESGSCREFAASADRNELLSNKSGNLDPPPPPPSEEKTVQKIEALCQLIAENGPDIEDKIRQEEFQNPEYQFLFGGDQTEAAISHTYFLWMKKKYNLEDRWLEKKAESQLRPLSVDSTGPLYHLHVATENADSDMEMEDDITLSDKDQGPNYAIEALTQQPHQVGEECKMNEYTHQLQNSTENDPSNDILASDASTRGSMGIGNQHEGPGNISNFEQMKSAISVTKVHSPVNGSSEVAKVPLGTGFEKSAAPLAEGFIRNGTSDLVEAIDADRDSGQLIRSGSPIKLLQDYASDDTSGNEDEISAGAGSGVSIAHKDSRSRLETDIGSKSPSGTQKGFGQLSETTLDNLVQTSKEPIEDYHENQVSVAASYETIAVKDKLGSKSNNAEPEDERKSSKFEKNILKVDKFGRHPKEAPTDSDSESDDSHYRQTKRGSKRGRGRSHSRSPEHRSRSRSRRRRKSPRRRRDRRSRSRSRSPRYRRSRSRSPILRRTGDFGGENVKRDRGQCFGFVRGKCHRGASCRFSHHESDKNVSLRRHRNKYDQEVHSHAKHVSDGIRSQGVDQKQETNEKENSVRYANLPNTSGIDSQSVRNDPIKSESFRETVLEMKESLVGFLPEVLSGDDASKPCDGTNEDGVHAEDNSFVHKIQPNVPVGITEHPSYSSSIQTLPYMLPPTQPLSAPGSVGPSPSSRRPLLHSSSSVELPPHAYQLPPPPVVSHALGENAVNLPQISRDYGVTQKNTLFPFQPTTRDKFEPSPALIHMQSPHFSVPLPPNYPWTSLPLPPPPPLPSQVAHNPSISSGVSTSYVSSEFNQTQLHSRGDFVSLTSGKPGLPSHSQSSEFQDHAYPANQLLSGPNVSGEDHYKQLPMQDSNLSSSGGSHRLQNQYSWQSDAIRIQPSVGANLPPEDHFKTSSHTLASSQKQQPVHSFQYSASEGNLGVPGETVTLSRYPPDVLDSNHSTSLPTFVGSGIPAHCNPYASTFEQPLTSKLSSTIFRQESDVIHGDNNSGLNPISINREGAVGVEPKSSRANQYDPLFDSIEPPLSSLKKFDFEKQEVTGESNVSLRPKSSNMPLDAEEQNKHEEVGAVASTTSQNNDEYGETADAEVDDVENESLSNHVDVANMTPGEVEINQTKSPGKRKKSKDSRSMKLFKVSIANFVKEVLKPSWRQGNMSKVAFKTIVKKTVDKVSGAMKGHRMPKSQAKISQYIDSSQRKLTKLVMGYVDKYVKS</sequence>
<dbReference type="InterPro" id="IPR000061">
    <property type="entry name" value="Surp"/>
</dbReference>
<feature type="region of interest" description="Disordered" evidence="3">
    <location>
        <begin position="174"/>
        <end position="200"/>
    </location>
</feature>
<feature type="region of interest" description="Disordered" evidence="3">
    <location>
        <begin position="408"/>
        <end position="438"/>
    </location>
</feature>
<keyword evidence="2" id="KW-0863">Zinc-finger</keyword>
<evidence type="ECO:0000259" key="4">
    <source>
        <dbReference type="PROSITE" id="PS50103"/>
    </source>
</evidence>
<feature type="compositionally biased region" description="Low complexity" evidence="3">
    <location>
        <begin position="49"/>
        <end position="62"/>
    </location>
</feature>
<feature type="region of interest" description="Disordered" evidence="3">
    <location>
        <begin position="1"/>
        <end position="95"/>
    </location>
</feature>
<feature type="region of interest" description="Disordered" evidence="3">
    <location>
        <begin position="1128"/>
        <end position="1152"/>
    </location>
</feature>
<dbReference type="GO" id="GO:0003723">
    <property type="term" value="F:RNA binding"/>
    <property type="evidence" value="ECO:0007669"/>
    <property type="project" value="InterPro"/>
</dbReference>
<keyword evidence="2" id="KW-0479">Metal-binding</keyword>
<feature type="compositionally biased region" description="Basic and acidic residues" evidence="3">
    <location>
        <begin position="793"/>
        <end position="803"/>
    </location>
</feature>
<feature type="zinc finger region" description="C3H1-type" evidence="2">
    <location>
        <begin position="731"/>
        <end position="758"/>
    </location>
</feature>
<feature type="domain" description="C3H1-type" evidence="4">
    <location>
        <begin position="731"/>
        <end position="758"/>
    </location>
</feature>
<feature type="compositionally biased region" description="Acidic residues" evidence="3">
    <location>
        <begin position="1327"/>
        <end position="1340"/>
    </location>
</feature>
<dbReference type="InterPro" id="IPR035967">
    <property type="entry name" value="SWAP/Surp_sf"/>
</dbReference>
<feature type="compositionally biased region" description="Polar residues" evidence="3">
    <location>
        <begin position="809"/>
        <end position="821"/>
    </location>
</feature>
<feature type="compositionally biased region" description="Polar residues" evidence="3">
    <location>
        <begin position="557"/>
        <end position="570"/>
    </location>
</feature>
<feature type="compositionally biased region" description="Pro residues" evidence="3">
    <location>
        <begin position="121"/>
        <end position="139"/>
    </location>
</feature>
<dbReference type="GO" id="GO:0008270">
    <property type="term" value="F:zinc ion binding"/>
    <property type="evidence" value="ECO:0007669"/>
    <property type="project" value="UniProtKB-KW"/>
</dbReference>
<feature type="region of interest" description="Disordered" evidence="3">
    <location>
        <begin position="114"/>
        <end position="153"/>
    </location>
</feature>
<feature type="compositionally biased region" description="Basic and acidic residues" evidence="3">
    <location>
        <begin position="774"/>
        <end position="784"/>
    </location>
</feature>
<dbReference type="Proteomes" id="UP000289738">
    <property type="component" value="Chromosome B10"/>
</dbReference>
<dbReference type="PANTHER" id="PTHR36886">
    <property type="entry name" value="PROTEIN FRIGIDA-ESSENTIAL 1"/>
    <property type="match status" value="1"/>
</dbReference>